<name>A0ABU0R9G8_9MICO</name>
<organism evidence="2 3">
    <name type="scientific">Agromyces ramosus</name>
    <dbReference type="NCBI Taxonomy" id="33879"/>
    <lineage>
        <taxon>Bacteria</taxon>
        <taxon>Bacillati</taxon>
        <taxon>Actinomycetota</taxon>
        <taxon>Actinomycetes</taxon>
        <taxon>Micrococcales</taxon>
        <taxon>Microbacteriaceae</taxon>
        <taxon>Agromyces</taxon>
    </lineage>
</organism>
<proteinExistence type="predicted"/>
<feature type="compositionally biased region" description="Pro residues" evidence="1">
    <location>
        <begin position="85"/>
        <end position="105"/>
    </location>
</feature>
<feature type="region of interest" description="Disordered" evidence="1">
    <location>
        <begin position="203"/>
        <end position="230"/>
    </location>
</feature>
<feature type="compositionally biased region" description="Acidic residues" evidence="1">
    <location>
        <begin position="69"/>
        <end position="81"/>
    </location>
</feature>
<reference evidence="2 3" key="1">
    <citation type="submission" date="2023-07" db="EMBL/GenBank/DDBJ databases">
        <title>Comparative genomics of wheat-associated soil bacteria to identify genetic determinants of phenazine resistance.</title>
        <authorList>
            <person name="Mouncey N."/>
        </authorList>
    </citation>
    <scope>NUCLEOTIDE SEQUENCE [LARGE SCALE GENOMIC DNA]</scope>
    <source>
        <strain evidence="2 3">V3I3</strain>
    </source>
</reference>
<evidence type="ECO:0000313" key="2">
    <source>
        <dbReference type="EMBL" id="MDQ0893861.1"/>
    </source>
</evidence>
<dbReference type="EMBL" id="JAUSYY010000001">
    <property type="protein sequence ID" value="MDQ0893861.1"/>
    <property type="molecule type" value="Genomic_DNA"/>
</dbReference>
<accession>A0ABU0R9G8</accession>
<evidence type="ECO:0000313" key="3">
    <source>
        <dbReference type="Proteomes" id="UP001239083"/>
    </source>
</evidence>
<dbReference type="Proteomes" id="UP001239083">
    <property type="component" value="Unassembled WGS sequence"/>
</dbReference>
<keyword evidence="3" id="KW-1185">Reference proteome</keyword>
<protein>
    <submittedName>
        <fullName evidence="2">Uncharacterized protein</fullName>
    </submittedName>
</protein>
<feature type="region of interest" description="Disordered" evidence="1">
    <location>
        <begin position="33"/>
        <end position="118"/>
    </location>
</feature>
<sequence length="230" mass="23626">MRKILLLSAGAGVLFVGSVFIGVAVATTGSPVLYDARSPRPVPTASAEGFEVQAGDARDGSTGGSAESDAADEADGAEASDDTPMLPPPSAGAPPPSASPPPSPVPETGAPEGPPSPEEQRAWLAFQQVVRDCMADAGHEYRHWEWWTTEAKDPDAMAPARPPGLSSQAAAAWELAFSGTAGTGDDVAWEDAGCWGAAVHWTSEQRRTMAQPDAPLSTPTPTPTPRTGGD</sequence>
<dbReference type="RefSeq" id="WP_307040635.1">
    <property type="nucleotide sequence ID" value="NZ_JAUSYY010000001.1"/>
</dbReference>
<gene>
    <name evidence="2" type="ORF">QFZ26_001416</name>
</gene>
<evidence type="ECO:0000256" key="1">
    <source>
        <dbReference type="SAM" id="MobiDB-lite"/>
    </source>
</evidence>
<comment type="caution">
    <text evidence="2">The sequence shown here is derived from an EMBL/GenBank/DDBJ whole genome shotgun (WGS) entry which is preliminary data.</text>
</comment>